<dbReference type="SUPFAM" id="SSF51445">
    <property type="entry name" value="(Trans)glycosidases"/>
    <property type="match status" value="1"/>
</dbReference>
<reference evidence="1" key="1">
    <citation type="submission" date="2023-05" db="EMBL/GenBank/DDBJ databases">
        <authorList>
            <person name="Huff M."/>
        </authorList>
    </citation>
    <scope>NUCLEOTIDE SEQUENCE</scope>
</reference>
<dbReference type="AlphaFoldDB" id="A0AAD2DNJ5"/>
<dbReference type="Proteomes" id="UP000834106">
    <property type="component" value="Chromosome 3"/>
</dbReference>
<evidence type="ECO:0000313" key="2">
    <source>
        <dbReference type="Proteomes" id="UP000834106"/>
    </source>
</evidence>
<organism evidence="1 2">
    <name type="scientific">Fraxinus pennsylvanica</name>
    <dbReference type="NCBI Taxonomy" id="56036"/>
    <lineage>
        <taxon>Eukaryota</taxon>
        <taxon>Viridiplantae</taxon>
        <taxon>Streptophyta</taxon>
        <taxon>Embryophyta</taxon>
        <taxon>Tracheophyta</taxon>
        <taxon>Spermatophyta</taxon>
        <taxon>Magnoliopsida</taxon>
        <taxon>eudicotyledons</taxon>
        <taxon>Gunneridae</taxon>
        <taxon>Pentapetalae</taxon>
        <taxon>asterids</taxon>
        <taxon>lamiids</taxon>
        <taxon>Lamiales</taxon>
        <taxon>Oleaceae</taxon>
        <taxon>Oleeae</taxon>
        <taxon>Fraxinus</taxon>
    </lineage>
</organism>
<name>A0AAD2DNJ5_9LAMI</name>
<evidence type="ECO:0000313" key="1">
    <source>
        <dbReference type="EMBL" id="CAI9758320.1"/>
    </source>
</evidence>
<dbReference type="EMBL" id="OU503038">
    <property type="protein sequence ID" value="CAI9758320.1"/>
    <property type="molecule type" value="Genomic_DNA"/>
</dbReference>
<dbReference type="PANTHER" id="PTHR31490">
    <property type="entry name" value="GLYCOSYL HYDROLASE"/>
    <property type="match status" value="1"/>
</dbReference>
<sequence>MFKVADELDSDAILFMNDYHIKDVQGTRSSPEKYIEHILDIKEQSTFQGNRLTGTQRQSSWDNLNAEEDINDGKRYLNLKQEWLSHALGYIDEQVHLRKFHGFYEVEIVTPSKKVTKTFVVDKGDKPLVISPSL</sequence>
<keyword evidence="2" id="KW-1185">Reference proteome</keyword>
<dbReference type="GO" id="GO:0005975">
    <property type="term" value="P:carbohydrate metabolic process"/>
    <property type="evidence" value="ECO:0007669"/>
    <property type="project" value="InterPro"/>
</dbReference>
<dbReference type="GO" id="GO:0004553">
    <property type="term" value="F:hydrolase activity, hydrolyzing O-glycosyl compounds"/>
    <property type="evidence" value="ECO:0007669"/>
    <property type="project" value="InterPro"/>
</dbReference>
<proteinExistence type="predicted"/>
<dbReference type="PANTHER" id="PTHR31490:SF1">
    <property type="entry name" value="ENDO-1,4-BETA-XYLANASE 1"/>
    <property type="match status" value="1"/>
</dbReference>
<protein>
    <submittedName>
        <fullName evidence="1">Uncharacterized protein</fullName>
    </submittedName>
</protein>
<accession>A0AAD2DNJ5</accession>
<dbReference type="InterPro" id="IPR017853">
    <property type="entry name" value="GH"/>
</dbReference>
<gene>
    <name evidence="1" type="ORF">FPE_LOCUS5750</name>
</gene>
<dbReference type="InterPro" id="IPR044846">
    <property type="entry name" value="GH10"/>
</dbReference>